<evidence type="ECO:0000313" key="2">
    <source>
        <dbReference type="Proteomes" id="UP000188388"/>
    </source>
</evidence>
<dbReference type="Gene3D" id="3.30.530.20">
    <property type="match status" value="1"/>
</dbReference>
<accession>A0A1R3V6I9</accession>
<keyword evidence="2" id="KW-1185">Reference proteome</keyword>
<name>A0A1R3V6I9_9HYPH</name>
<dbReference type="STRING" id="1631249.BQ8794_220088"/>
<reference evidence="2" key="1">
    <citation type="submission" date="2017-01" db="EMBL/GenBank/DDBJ databases">
        <authorList>
            <person name="Brunel B."/>
        </authorList>
    </citation>
    <scope>NUCLEOTIDE SEQUENCE [LARGE SCALE GENOMIC DNA]</scope>
</reference>
<evidence type="ECO:0000313" key="1">
    <source>
        <dbReference type="EMBL" id="SIT55524.1"/>
    </source>
</evidence>
<dbReference type="RefSeq" id="WP_244554936.1">
    <property type="nucleotide sequence ID" value="NZ_FTPD01000015.1"/>
</dbReference>
<evidence type="ECO:0008006" key="3">
    <source>
        <dbReference type="Google" id="ProtNLM"/>
    </source>
</evidence>
<dbReference type="InterPro" id="IPR023393">
    <property type="entry name" value="START-like_dom_sf"/>
</dbReference>
<gene>
    <name evidence="1" type="ORF">BQ8794_220088</name>
</gene>
<dbReference type="SUPFAM" id="SSF55961">
    <property type="entry name" value="Bet v1-like"/>
    <property type="match status" value="1"/>
</dbReference>
<proteinExistence type="predicted"/>
<dbReference type="EMBL" id="FTPD01000015">
    <property type="protein sequence ID" value="SIT55524.1"/>
    <property type="molecule type" value="Genomic_DNA"/>
</dbReference>
<dbReference type="Proteomes" id="UP000188388">
    <property type="component" value="Unassembled WGS sequence"/>
</dbReference>
<protein>
    <recommendedName>
        <fullName evidence="3">SRPBCC family protein</fullName>
    </recommendedName>
</protein>
<sequence length="150" mass="16492">MTIYKSRIITVSIGRDWREVYDFASIPENFQRWAAGLGRRFERSGEEWTAEDPDGRLIRIRFSRPNEHGVLDHIVFAEDKETRNAVRVVANGTGAEVMFVLLRTPDMMPAISGKLPFQAYPSSTSSAACLRASALAVAAAAAAGFSSLPT</sequence>
<organism evidence="1 2">
    <name type="scientific">Mesorhizobium prunaredense</name>
    <dbReference type="NCBI Taxonomy" id="1631249"/>
    <lineage>
        <taxon>Bacteria</taxon>
        <taxon>Pseudomonadati</taxon>
        <taxon>Pseudomonadota</taxon>
        <taxon>Alphaproteobacteria</taxon>
        <taxon>Hyphomicrobiales</taxon>
        <taxon>Phyllobacteriaceae</taxon>
        <taxon>Mesorhizobium</taxon>
    </lineage>
</organism>
<dbReference type="AlphaFoldDB" id="A0A1R3V6I9"/>